<dbReference type="EMBL" id="KM236237">
    <property type="protein sequence ID" value="AIK67937.1"/>
    <property type="molecule type" value="Genomic_DNA"/>
</dbReference>
<protein>
    <submittedName>
        <fullName evidence="1">RIIb protein</fullName>
    </submittedName>
</protein>
<organism evidence="1 2">
    <name type="scientific">Citrobacter phage Miller</name>
    <dbReference type="NCBI Taxonomy" id="1527524"/>
    <lineage>
        <taxon>Viruses</taxon>
        <taxon>Duplodnaviria</taxon>
        <taxon>Heunggongvirae</taxon>
        <taxon>Uroviricota</taxon>
        <taxon>Caudoviricetes</taxon>
        <taxon>Pantevenvirales</taxon>
        <taxon>Straboviridae</taxon>
        <taxon>Pseudotevenvirus</taxon>
        <taxon>Pseudotevenvirus miller</taxon>
    </lineage>
</organism>
<evidence type="ECO:0000313" key="2">
    <source>
        <dbReference type="Proteomes" id="UP000201263"/>
    </source>
</evidence>
<dbReference type="RefSeq" id="YP_009097603.1">
    <property type="nucleotide sequence ID" value="NC_025414.1"/>
</dbReference>
<dbReference type="Proteomes" id="UP000201263">
    <property type="component" value="Segment"/>
</dbReference>
<sequence>MRTVKILDDVQKKAVYEGFLTSANKTALAKQFGVSVRTIGRVITEQHAKYEQEESKALPKTDVSSKMIGSESFITLVINGEILTADSTHPNFEKAHALLTKGDIEGVAALLNTKQALKVYSKGNIKIVGHKVLYKDVVFDGGITQRIVREMYNERPYEHLVNFFEKLMQNPSRDAVYQLYGFLVHNDIELADDGDFYAWKRVSEDYKDMATGKFDNSPGAIVKMPRNQVDEDKTKTCSCGLHVAAKSYLPHYGGGRGRVIQVKVNPRDVVAIPVDYDNAKMRVCRYQVMTDVTAGFSHY</sequence>
<evidence type="ECO:0000313" key="1">
    <source>
        <dbReference type="EMBL" id="AIK67937.1"/>
    </source>
</evidence>
<proteinExistence type="predicted"/>
<gene>
    <name evidence="1" type="ORF">CPTMiller_001</name>
</gene>
<dbReference type="GeneID" id="22113750"/>
<dbReference type="KEGG" id="vg:22113750"/>
<reference evidence="1 2" key="1">
    <citation type="submission" date="2014-07" db="EMBL/GenBank/DDBJ databases">
        <title>Complete Genome of Citrobacter freundii Myophage Miller.</title>
        <authorList>
            <person name="Hwang K."/>
            <person name="Luna A.J."/>
            <person name="Hernandez A.C."/>
            <person name="Everett G.F.K."/>
        </authorList>
    </citation>
    <scope>NUCLEOTIDE SEQUENCE [LARGE SCALE GENOMIC DNA]</scope>
</reference>
<name>A0A076YJH6_9CAUD</name>
<keyword evidence="2" id="KW-1185">Reference proteome</keyword>
<accession>A0A076YJH6</accession>